<dbReference type="SMART" id="SM00868">
    <property type="entry name" value="zf-AD"/>
    <property type="match status" value="1"/>
</dbReference>
<dbReference type="InterPro" id="IPR050758">
    <property type="entry name" value="Znf_C2H2-type"/>
</dbReference>
<keyword evidence="3 5" id="KW-0863">Zinc-finger</keyword>
<feature type="domain" description="C2H2-type" evidence="7">
    <location>
        <begin position="327"/>
        <end position="355"/>
    </location>
</feature>
<dbReference type="InterPro" id="IPR012934">
    <property type="entry name" value="Znf_AD"/>
</dbReference>
<feature type="domain" description="ZAD" evidence="8">
    <location>
        <begin position="7"/>
        <end position="83"/>
    </location>
</feature>
<keyword evidence="1 6" id="KW-0479">Metal-binding</keyword>
<proteinExistence type="predicted"/>
<dbReference type="Pfam" id="PF12874">
    <property type="entry name" value="zf-met"/>
    <property type="match status" value="1"/>
</dbReference>
<evidence type="ECO:0000256" key="3">
    <source>
        <dbReference type="ARBA" id="ARBA00022771"/>
    </source>
</evidence>
<dbReference type="PANTHER" id="PTHR23234">
    <property type="entry name" value="ZNF44 PROTEIN"/>
    <property type="match status" value="1"/>
</dbReference>
<organism evidence="9 10">
    <name type="scientific">Pyrocoelia pectoralis</name>
    <dbReference type="NCBI Taxonomy" id="417401"/>
    <lineage>
        <taxon>Eukaryota</taxon>
        <taxon>Metazoa</taxon>
        <taxon>Ecdysozoa</taxon>
        <taxon>Arthropoda</taxon>
        <taxon>Hexapoda</taxon>
        <taxon>Insecta</taxon>
        <taxon>Pterygota</taxon>
        <taxon>Neoptera</taxon>
        <taxon>Endopterygota</taxon>
        <taxon>Coleoptera</taxon>
        <taxon>Polyphaga</taxon>
        <taxon>Elateriformia</taxon>
        <taxon>Elateroidea</taxon>
        <taxon>Lampyridae</taxon>
        <taxon>Lampyrinae</taxon>
        <taxon>Pyrocoelia</taxon>
    </lineage>
</organism>
<dbReference type="AlphaFoldDB" id="A0AAN7VGE8"/>
<feature type="domain" description="C2H2-type" evidence="7">
    <location>
        <begin position="271"/>
        <end position="298"/>
    </location>
</feature>
<feature type="domain" description="C2H2-type" evidence="7">
    <location>
        <begin position="299"/>
        <end position="326"/>
    </location>
</feature>
<feature type="binding site" evidence="6">
    <location>
        <position position="56"/>
    </location>
    <ligand>
        <name>Zn(2+)</name>
        <dbReference type="ChEBI" id="CHEBI:29105"/>
    </ligand>
</feature>
<name>A0AAN7VGE8_9COLE</name>
<protein>
    <submittedName>
        <fullName evidence="9">Uncharacterized protein</fullName>
    </submittedName>
</protein>
<dbReference type="GO" id="GO:0008270">
    <property type="term" value="F:zinc ion binding"/>
    <property type="evidence" value="ECO:0007669"/>
    <property type="project" value="UniProtKB-UniRule"/>
</dbReference>
<evidence type="ECO:0000313" key="9">
    <source>
        <dbReference type="EMBL" id="KAK5644671.1"/>
    </source>
</evidence>
<dbReference type="Gene3D" id="3.30.160.60">
    <property type="entry name" value="Classic Zinc Finger"/>
    <property type="match status" value="5"/>
</dbReference>
<evidence type="ECO:0000259" key="7">
    <source>
        <dbReference type="PROSITE" id="PS50157"/>
    </source>
</evidence>
<evidence type="ECO:0000256" key="1">
    <source>
        <dbReference type="ARBA" id="ARBA00022723"/>
    </source>
</evidence>
<dbReference type="GO" id="GO:0005634">
    <property type="term" value="C:nucleus"/>
    <property type="evidence" value="ECO:0007669"/>
    <property type="project" value="InterPro"/>
</dbReference>
<evidence type="ECO:0000256" key="2">
    <source>
        <dbReference type="ARBA" id="ARBA00022737"/>
    </source>
</evidence>
<feature type="binding site" evidence="6">
    <location>
        <position position="12"/>
    </location>
    <ligand>
        <name>Zn(2+)</name>
        <dbReference type="ChEBI" id="CHEBI:29105"/>
    </ligand>
</feature>
<dbReference type="SMART" id="SM00355">
    <property type="entry name" value="ZnF_C2H2"/>
    <property type="match status" value="8"/>
</dbReference>
<reference evidence="9 10" key="1">
    <citation type="journal article" date="2024" name="Insects">
        <title>An Improved Chromosome-Level Genome Assembly of the Firefly Pyrocoelia pectoralis.</title>
        <authorList>
            <person name="Fu X."/>
            <person name="Meyer-Rochow V.B."/>
            <person name="Ballantyne L."/>
            <person name="Zhu X."/>
        </authorList>
    </citation>
    <scope>NUCLEOTIDE SEQUENCE [LARGE SCALE GENOMIC DNA]</scope>
    <source>
        <strain evidence="9">XCY_ONT2</strain>
    </source>
</reference>
<dbReference type="PROSITE" id="PS50157">
    <property type="entry name" value="ZINC_FINGER_C2H2_2"/>
    <property type="match status" value="8"/>
</dbReference>
<evidence type="ECO:0000256" key="5">
    <source>
        <dbReference type="PROSITE-ProRule" id="PRU00042"/>
    </source>
</evidence>
<sequence>MEENCSNKCRACLTQDEPMLSLFEVYEHDLTLAMILKNCIGNIEVSENDGLPQNLCDSCVLVLTQFYNFTVIYEESDRYLRSLCSKNVELLPVHSPEVVEFNSVTLKHEHKNEVDAQGDDDDISKDSVSNDFLIDQSNCESEEFITQLESSTAKQSEDLTDLIKLENETLVFEDVTKYECTICGEEHLYASPFQQHMRLKHQMTDIDCESYASKVRIKVFQSLPKTETKVEHTKSEGTDDINLTCKFCNKNFVYVTQLQQHLKLHDANKKYVCEVCGARFIRKTYLDDHKEGHSTEKKHVCKFCGKAFRRRTVLRAHKRVHTHPNHYVCEECGRAFTNSSTLKTHKLLIHIRERNFHCVICNLNFPLKSTLNKHIIRHQKRENGEKGFNCTQCPMQYKDKSSLKRHVNAKHQGRIELIPCYGCPKKYSSKANLMKHIRRHHSQNMVVAEEVVL</sequence>
<dbReference type="InterPro" id="IPR036236">
    <property type="entry name" value="Znf_C2H2_sf"/>
</dbReference>
<dbReference type="PANTHER" id="PTHR23234:SF10">
    <property type="entry name" value="RIKEN CDNA 6720489N17 GENE-RELATED"/>
    <property type="match status" value="1"/>
</dbReference>
<dbReference type="Gene3D" id="3.40.1800.20">
    <property type="match status" value="1"/>
</dbReference>
<evidence type="ECO:0000259" key="8">
    <source>
        <dbReference type="PROSITE" id="PS51915"/>
    </source>
</evidence>
<feature type="domain" description="C2H2-type" evidence="7">
    <location>
        <begin position="356"/>
        <end position="383"/>
    </location>
</feature>
<keyword evidence="2" id="KW-0677">Repeat</keyword>
<dbReference type="SUPFAM" id="SSF57667">
    <property type="entry name" value="beta-beta-alpha zinc fingers"/>
    <property type="match status" value="4"/>
</dbReference>
<comment type="caution">
    <text evidence="9">The sequence shown here is derived from an EMBL/GenBank/DDBJ whole genome shotgun (WGS) entry which is preliminary data.</text>
</comment>
<dbReference type="Pfam" id="PF07776">
    <property type="entry name" value="zf-AD"/>
    <property type="match status" value="1"/>
</dbReference>
<feature type="domain" description="C2H2-type" evidence="7">
    <location>
        <begin position="243"/>
        <end position="270"/>
    </location>
</feature>
<evidence type="ECO:0000256" key="6">
    <source>
        <dbReference type="PROSITE-ProRule" id="PRU01263"/>
    </source>
</evidence>
<feature type="domain" description="C2H2-type" evidence="7">
    <location>
        <begin position="388"/>
        <end position="416"/>
    </location>
</feature>
<gene>
    <name evidence="9" type="ORF">RI129_005971</name>
</gene>
<dbReference type="PROSITE" id="PS00028">
    <property type="entry name" value="ZINC_FINGER_C2H2_1"/>
    <property type="match status" value="7"/>
</dbReference>
<dbReference type="EMBL" id="JAVRBK010000004">
    <property type="protein sequence ID" value="KAK5644671.1"/>
    <property type="molecule type" value="Genomic_DNA"/>
</dbReference>
<accession>A0AAN7VGE8</accession>
<dbReference type="InterPro" id="IPR013087">
    <property type="entry name" value="Znf_C2H2_type"/>
</dbReference>
<keyword evidence="4 6" id="KW-0862">Zinc</keyword>
<feature type="domain" description="C2H2-type" evidence="7">
    <location>
        <begin position="418"/>
        <end position="445"/>
    </location>
</feature>
<evidence type="ECO:0000256" key="4">
    <source>
        <dbReference type="ARBA" id="ARBA00022833"/>
    </source>
</evidence>
<feature type="domain" description="C2H2-type" evidence="7">
    <location>
        <begin position="178"/>
        <end position="201"/>
    </location>
</feature>
<dbReference type="SUPFAM" id="SSF57716">
    <property type="entry name" value="Glucocorticoid receptor-like (DNA-binding domain)"/>
    <property type="match status" value="1"/>
</dbReference>
<dbReference type="FunFam" id="3.30.160.60:FF:000446">
    <property type="entry name" value="Zinc finger protein"/>
    <property type="match status" value="1"/>
</dbReference>
<feature type="binding site" evidence="6">
    <location>
        <position position="59"/>
    </location>
    <ligand>
        <name>Zn(2+)</name>
        <dbReference type="ChEBI" id="CHEBI:29105"/>
    </ligand>
</feature>
<dbReference type="Pfam" id="PF00096">
    <property type="entry name" value="zf-C2H2"/>
    <property type="match status" value="4"/>
</dbReference>
<feature type="binding site" evidence="6">
    <location>
        <position position="9"/>
    </location>
    <ligand>
        <name>Zn(2+)</name>
        <dbReference type="ChEBI" id="CHEBI:29105"/>
    </ligand>
</feature>
<keyword evidence="10" id="KW-1185">Reference proteome</keyword>
<dbReference type="Proteomes" id="UP001329430">
    <property type="component" value="Chromosome 4"/>
</dbReference>
<evidence type="ECO:0000313" key="10">
    <source>
        <dbReference type="Proteomes" id="UP001329430"/>
    </source>
</evidence>
<dbReference type="PROSITE" id="PS51915">
    <property type="entry name" value="ZAD"/>
    <property type="match status" value="1"/>
</dbReference>